<dbReference type="PANTHER" id="PTHR30629">
    <property type="entry name" value="PROPHAGE INTEGRASE"/>
    <property type="match status" value="1"/>
</dbReference>
<dbReference type="AlphaFoldDB" id="A0AAW8VB49"/>
<dbReference type="Gene3D" id="1.10.443.10">
    <property type="entry name" value="Intergrase catalytic core"/>
    <property type="match status" value="1"/>
</dbReference>
<dbReference type="CDD" id="cd00801">
    <property type="entry name" value="INT_P4_C"/>
    <property type="match status" value="1"/>
</dbReference>
<dbReference type="InterPro" id="IPR013762">
    <property type="entry name" value="Integrase-like_cat_sf"/>
</dbReference>
<dbReference type="Pfam" id="PF00589">
    <property type="entry name" value="Phage_integrase"/>
    <property type="match status" value="1"/>
</dbReference>
<dbReference type="GO" id="GO:0003677">
    <property type="term" value="F:DNA binding"/>
    <property type="evidence" value="ECO:0007669"/>
    <property type="project" value="UniProtKB-KW"/>
</dbReference>
<dbReference type="Proteomes" id="UP001182304">
    <property type="component" value="Unassembled WGS sequence"/>
</dbReference>
<keyword evidence="3" id="KW-0238">DNA-binding</keyword>
<dbReference type="InterPro" id="IPR050808">
    <property type="entry name" value="Phage_Integrase"/>
</dbReference>
<dbReference type="InterPro" id="IPR002104">
    <property type="entry name" value="Integrase_catalytic"/>
</dbReference>
<keyword evidence="4" id="KW-0233">DNA recombination</keyword>
<dbReference type="GO" id="GO:0006310">
    <property type="term" value="P:DNA recombination"/>
    <property type="evidence" value="ECO:0007669"/>
    <property type="project" value="UniProtKB-KW"/>
</dbReference>
<keyword evidence="2" id="KW-0229">DNA integration</keyword>
<reference evidence="6" key="1">
    <citation type="submission" date="2022-07" db="EMBL/GenBank/DDBJ databases">
        <title>Sequence of Pasteurella multocoda 17BRD-035.</title>
        <authorList>
            <person name="Roy Chowdhury P."/>
            <person name="Alhamami T."/>
            <person name="Trott D.J."/>
            <person name="Djordvevic S.P."/>
        </authorList>
    </citation>
    <scope>NUCLEOTIDE SEQUENCE</scope>
    <source>
        <strain evidence="6">17BRD-035</strain>
    </source>
</reference>
<evidence type="ECO:0000256" key="2">
    <source>
        <dbReference type="ARBA" id="ARBA00022908"/>
    </source>
</evidence>
<evidence type="ECO:0000259" key="5">
    <source>
        <dbReference type="PROSITE" id="PS51898"/>
    </source>
</evidence>
<dbReference type="InterPro" id="IPR010998">
    <property type="entry name" value="Integrase_recombinase_N"/>
</dbReference>
<dbReference type="PROSITE" id="PS51898">
    <property type="entry name" value="TYR_RECOMBINASE"/>
    <property type="match status" value="1"/>
</dbReference>
<protein>
    <submittedName>
        <fullName evidence="6">Site-specific integrase</fullName>
    </submittedName>
</protein>
<evidence type="ECO:0000256" key="3">
    <source>
        <dbReference type="ARBA" id="ARBA00023125"/>
    </source>
</evidence>
<comment type="caution">
    <text evidence="6">The sequence shown here is derived from an EMBL/GenBank/DDBJ whole genome shotgun (WGS) entry which is preliminary data.</text>
</comment>
<organism evidence="6 7">
    <name type="scientific">Pasteurella multocida</name>
    <dbReference type="NCBI Taxonomy" id="747"/>
    <lineage>
        <taxon>Bacteria</taxon>
        <taxon>Pseudomonadati</taxon>
        <taxon>Pseudomonadota</taxon>
        <taxon>Gammaproteobacteria</taxon>
        <taxon>Pasteurellales</taxon>
        <taxon>Pasteurellaceae</taxon>
        <taxon>Pasteurella</taxon>
    </lineage>
</organism>
<sequence>MMFKEVADSWLAYNKKVVKPKTFYFNNHIVYTYLTPFFNRKCGEIIPKEILDLTLKLSSALAIKCTSVLSQIFNFGRVLGGTFGNPAYLVRKFLPKHYSDPFPCILSPKGISKLIIDINELDRHRSRVNALKILLFTAQRRSEIVLGMWDEIDFENKIWTIPADRMKMKRPHRIPISKTVFELLKKQQELDSRFIFPSKMSRDRHISHTAPTTLLHEIGYKKIQSVHGFRTMFASLCSSSRLWSYWAIEKQLSHKITGIHGFYNRVDQMGERIEMMEWYDDYLNKLSANEIEFSPTITFNENTVFEKDNQLILSCPH</sequence>
<accession>A0AAW8VB49</accession>
<proteinExistence type="inferred from homology"/>
<evidence type="ECO:0000256" key="4">
    <source>
        <dbReference type="ARBA" id="ARBA00023172"/>
    </source>
</evidence>
<feature type="domain" description="Tyr recombinase" evidence="5">
    <location>
        <begin position="101"/>
        <end position="280"/>
    </location>
</feature>
<dbReference type="GO" id="GO:0015074">
    <property type="term" value="P:DNA integration"/>
    <property type="evidence" value="ECO:0007669"/>
    <property type="project" value="UniProtKB-KW"/>
</dbReference>
<evidence type="ECO:0000313" key="7">
    <source>
        <dbReference type="Proteomes" id="UP001182304"/>
    </source>
</evidence>
<dbReference type="Gene3D" id="1.10.150.130">
    <property type="match status" value="1"/>
</dbReference>
<dbReference type="InterPro" id="IPR011010">
    <property type="entry name" value="DNA_brk_join_enz"/>
</dbReference>
<name>A0AAW8VB49_PASMD</name>
<comment type="similarity">
    <text evidence="1">Belongs to the 'phage' integrase family.</text>
</comment>
<evidence type="ECO:0000256" key="1">
    <source>
        <dbReference type="ARBA" id="ARBA00008857"/>
    </source>
</evidence>
<gene>
    <name evidence="6" type="ORF">NQF69_12370</name>
</gene>
<dbReference type="SUPFAM" id="SSF56349">
    <property type="entry name" value="DNA breaking-rejoining enzymes"/>
    <property type="match status" value="1"/>
</dbReference>
<evidence type="ECO:0000313" key="6">
    <source>
        <dbReference type="EMBL" id="MDT3453557.1"/>
    </source>
</evidence>
<dbReference type="RefSeq" id="WP_223131959.1">
    <property type="nucleotide sequence ID" value="NZ_CP082272.1"/>
</dbReference>
<dbReference type="EMBL" id="JANIEN010000039">
    <property type="protein sequence ID" value="MDT3453557.1"/>
    <property type="molecule type" value="Genomic_DNA"/>
</dbReference>
<dbReference type="PANTHER" id="PTHR30629:SF2">
    <property type="entry name" value="PROPHAGE INTEGRASE INTS-RELATED"/>
    <property type="match status" value="1"/>
</dbReference>